<feature type="region of interest" description="Disordered" evidence="1">
    <location>
        <begin position="1"/>
        <end position="86"/>
    </location>
</feature>
<dbReference type="Proteomes" id="UP000324222">
    <property type="component" value="Unassembled WGS sequence"/>
</dbReference>
<feature type="compositionally biased region" description="Basic and acidic residues" evidence="1">
    <location>
        <begin position="71"/>
        <end position="86"/>
    </location>
</feature>
<feature type="compositionally biased region" description="Polar residues" evidence="1">
    <location>
        <begin position="1"/>
        <end position="15"/>
    </location>
</feature>
<comment type="caution">
    <text evidence="2">The sequence shown here is derived from an EMBL/GenBank/DDBJ whole genome shotgun (WGS) entry which is preliminary data.</text>
</comment>
<evidence type="ECO:0000313" key="2">
    <source>
        <dbReference type="EMBL" id="MPC44952.1"/>
    </source>
</evidence>
<reference evidence="2 3" key="1">
    <citation type="submission" date="2019-05" db="EMBL/GenBank/DDBJ databases">
        <title>Another draft genome of Portunus trituberculatus and its Hox gene families provides insights of decapod evolution.</title>
        <authorList>
            <person name="Jeong J.-H."/>
            <person name="Song I."/>
            <person name="Kim S."/>
            <person name="Choi T."/>
            <person name="Kim D."/>
            <person name="Ryu S."/>
            <person name="Kim W."/>
        </authorList>
    </citation>
    <scope>NUCLEOTIDE SEQUENCE [LARGE SCALE GENOMIC DNA]</scope>
    <source>
        <tissue evidence="2">Muscle</tissue>
    </source>
</reference>
<accession>A0A5B7FEN1</accession>
<protein>
    <submittedName>
        <fullName evidence="2">Uncharacterized protein</fullName>
    </submittedName>
</protein>
<organism evidence="2 3">
    <name type="scientific">Portunus trituberculatus</name>
    <name type="common">Swimming crab</name>
    <name type="synonym">Neptunus trituberculatus</name>
    <dbReference type="NCBI Taxonomy" id="210409"/>
    <lineage>
        <taxon>Eukaryota</taxon>
        <taxon>Metazoa</taxon>
        <taxon>Ecdysozoa</taxon>
        <taxon>Arthropoda</taxon>
        <taxon>Crustacea</taxon>
        <taxon>Multicrustacea</taxon>
        <taxon>Malacostraca</taxon>
        <taxon>Eumalacostraca</taxon>
        <taxon>Eucarida</taxon>
        <taxon>Decapoda</taxon>
        <taxon>Pleocyemata</taxon>
        <taxon>Brachyura</taxon>
        <taxon>Eubrachyura</taxon>
        <taxon>Portunoidea</taxon>
        <taxon>Portunidae</taxon>
        <taxon>Portuninae</taxon>
        <taxon>Portunus</taxon>
    </lineage>
</organism>
<evidence type="ECO:0000256" key="1">
    <source>
        <dbReference type="SAM" id="MobiDB-lite"/>
    </source>
</evidence>
<dbReference type="AlphaFoldDB" id="A0A5B7FEN1"/>
<name>A0A5B7FEN1_PORTR</name>
<dbReference type="EMBL" id="VSRR010006505">
    <property type="protein sequence ID" value="MPC44952.1"/>
    <property type="molecule type" value="Genomic_DNA"/>
</dbReference>
<proteinExistence type="predicted"/>
<keyword evidence="3" id="KW-1185">Reference proteome</keyword>
<sequence>MGRAYQASSSYNNEAASFRGQGGGIDHDIKVIYERAGQTQRAGTSESSGGGGGGGEGGGGGGEKEEEEGDKESALRRDGRDGVSQT</sequence>
<gene>
    <name evidence="2" type="ORF">E2C01_038634</name>
</gene>
<evidence type="ECO:0000313" key="3">
    <source>
        <dbReference type="Proteomes" id="UP000324222"/>
    </source>
</evidence>
<feature type="compositionally biased region" description="Gly residues" evidence="1">
    <location>
        <begin position="48"/>
        <end position="61"/>
    </location>
</feature>